<feature type="region of interest" description="Disordered" evidence="1">
    <location>
        <begin position="61"/>
        <end position="105"/>
    </location>
</feature>
<dbReference type="EMBL" id="SOCA01000028">
    <property type="protein sequence ID" value="TDU62085.1"/>
    <property type="molecule type" value="Genomic_DNA"/>
</dbReference>
<evidence type="ECO:0000256" key="1">
    <source>
        <dbReference type="SAM" id="MobiDB-lite"/>
    </source>
</evidence>
<comment type="caution">
    <text evidence="2">The sequence shown here is derived from an EMBL/GenBank/DDBJ whole genome shotgun (WGS) entry which is preliminary data.</text>
</comment>
<dbReference type="Proteomes" id="UP000295662">
    <property type="component" value="Unassembled WGS sequence"/>
</dbReference>
<feature type="non-terminal residue" evidence="2">
    <location>
        <position position="105"/>
    </location>
</feature>
<protein>
    <submittedName>
        <fullName evidence="2">Uncharacterized protein</fullName>
    </submittedName>
</protein>
<accession>A0A4R7RI84</accession>
<keyword evidence="3" id="KW-1185">Reference proteome</keyword>
<reference evidence="2 3" key="1">
    <citation type="submission" date="2019-03" db="EMBL/GenBank/DDBJ databases">
        <title>Genomic Encyclopedia of Archaeal and Bacterial Type Strains, Phase II (KMG-II): from individual species to whole genera.</title>
        <authorList>
            <person name="Goeker M."/>
        </authorList>
    </citation>
    <scope>NUCLEOTIDE SEQUENCE [LARGE SCALE GENOMIC DNA]</scope>
    <source>
        <strain evidence="2 3">ATCC 25309</strain>
    </source>
</reference>
<evidence type="ECO:0000313" key="2">
    <source>
        <dbReference type="EMBL" id="TDU62085.1"/>
    </source>
</evidence>
<proteinExistence type="predicted"/>
<gene>
    <name evidence="2" type="ORF">EI77_04767</name>
</gene>
<evidence type="ECO:0000313" key="3">
    <source>
        <dbReference type="Proteomes" id="UP000295662"/>
    </source>
</evidence>
<dbReference type="AlphaFoldDB" id="A0A4R7RI84"/>
<organism evidence="2 3">
    <name type="scientific">Prosthecobacter fusiformis</name>
    <dbReference type="NCBI Taxonomy" id="48464"/>
    <lineage>
        <taxon>Bacteria</taxon>
        <taxon>Pseudomonadati</taxon>
        <taxon>Verrucomicrobiota</taxon>
        <taxon>Verrucomicrobiia</taxon>
        <taxon>Verrucomicrobiales</taxon>
        <taxon>Verrucomicrobiaceae</taxon>
        <taxon>Prosthecobacter</taxon>
    </lineage>
</organism>
<name>A0A4R7RI84_9BACT</name>
<sequence length="105" mass="11823">MHDEAVRRGLISPIREEGKKFIVMDHEGTEAVFTSREEAVETAFDLMTPEQREKVDAMVAGKDGSDPAASPELARYLQYHPKLGQESSQQERPLCPSLSLERRLP</sequence>